<dbReference type="SUPFAM" id="SSF52540">
    <property type="entry name" value="P-loop containing nucleoside triphosphate hydrolases"/>
    <property type="match status" value="1"/>
</dbReference>
<dbReference type="EMBL" id="NXLV01000011">
    <property type="protein sequence ID" value="RDU70289.1"/>
    <property type="molecule type" value="Genomic_DNA"/>
</dbReference>
<evidence type="ECO:0000313" key="2">
    <source>
        <dbReference type="EMBL" id="RDU70289.1"/>
    </source>
</evidence>
<dbReference type="InterPro" id="IPR003593">
    <property type="entry name" value="AAA+_ATPase"/>
</dbReference>
<dbReference type="SMART" id="SM00382">
    <property type="entry name" value="AAA"/>
    <property type="match status" value="1"/>
</dbReference>
<dbReference type="InterPro" id="IPR011704">
    <property type="entry name" value="ATPase_dyneun-rel_AAA"/>
</dbReference>
<dbReference type="InterPro" id="IPR052934">
    <property type="entry name" value="Methyl-DNA_Rec/Restrict_Enz"/>
</dbReference>
<dbReference type="Gene3D" id="3.40.50.300">
    <property type="entry name" value="P-loop containing nucleotide triphosphate hydrolases"/>
    <property type="match status" value="1"/>
</dbReference>
<dbReference type="RefSeq" id="WP_115569836.1">
    <property type="nucleotide sequence ID" value="NZ_NXLV01000011.1"/>
</dbReference>
<dbReference type="GO" id="GO:0005524">
    <property type="term" value="F:ATP binding"/>
    <property type="evidence" value="ECO:0007669"/>
    <property type="project" value="InterPro"/>
</dbReference>
<accession>A0A3D8IYE4</accession>
<dbReference type="InterPro" id="IPR027417">
    <property type="entry name" value="P-loop_NTPase"/>
</dbReference>
<name>A0A3D8IYE4_9HELI</name>
<dbReference type="OrthoDB" id="9781481at2"/>
<dbReference type="PANTHER" id="PTHR37291">
    <property type="entry name" value="5-METHYLCYTOSINE-SPECIFIC RESTRICTION ENZYME B"/>
    <property type="match status" value="1"/>
</dbReference>
<dbReference type="Proteomes" id="UP000257045">
    <property type="component" value="Unassembled WGS sequence"/>
</dbReference>
<evidence type="ECO:0000259" key="1">
    <source>
        <dbReference type="SMART" id="SM00382"/>
    </source>
</evidence>
<gene>
    <name evidence="2" type="ORF">CQA58_06080</name>
</gene>
<feature type="domain" description="AAA+ ATPase" evidence="1">
    <location>
        <begin position="349"/>
        <end position="559"/>
    </location>
</feature>
<keyword evidence="3" id="KW-1185">Reference proteome</keyword>
<evidence type="ECO:0000313" key="3">
    <source>
        <dbReference type="Proteomes" id="UP000257045"/>
    </source>
</evidence>
<comment type="caution">
    <text evidence="2">The sequence shown here is derived from an EMBL/GenBank/DDBJ whole genome shotgun (WGS) entry which is preliminary data.</text>
</comment>
<proteinExistence type="predicted"/>
<organism evidence="2 3">
    <name type="scientific">Helicobacter brantae</name>
    <dbReference type="NCBI Taxonomy" id="375927"/>
    <lineage>
        <taxon>Bacteria</taxon>
        <taxon>Pseudomonadati</taxon>
        <taxon>Campylobacterota</taxon>
        <taxon>Epsilonproteobacteria</taxon>
        <taxon>Campylobacterales</taxon>
        <taxon>Helicobacteraceae</taxon>
        <taxon>Helicobacter</taxon>
    </lineage>
</organism>
<sequence>MYIDKSVMEEYLSEKFEALRKQKREIEGRFDDVNKIFDFIGSNDIKGIEGIERKIFLPCREEWTDSTRFYGVFKQAEAVCKNDNFPEKKEFVIKFLSMMGGFKFYDFKTIQDLKERNYRFTAVEDYRLLSNNSKDKDYSGGLELGLNAGINSHFTDNTYVMEYVDFVKVAKNTKEEWDKNLYKYISRMALHYPSRGDSNPPTNMGEEYLKKQGDIQQQILPYRFPLKFLWMWAKKDEVIHPLSLRAFRSFLDSEFMSEIFESKKNDLKELLYDKNKEKEFKLGEQTSGYAEKITNAKIEYFPEIWKKVSDKIMEKLQLSKDNIHHLSLLISLLTLGETDMTNIDELLKTHKQVILYGVPGTGKTHSAKELIRKWSKEAFHPTQEESNKEDDLKDWQFGEIAKEKKGGDCIELDYEICEKIAGAPIVWDIMQFHPNTTYQDFIGGIIPKTGEKYKSLTYEVESGKFKKFCEYASANSQTPFVFIIDEINRANLSEVLGELLYALEYRDEGITIPNFKEPFVIPSNVYIIGTMNNVDKSLATFDLALRRRFGFYEVGVDCDVIGEILKSKGIGNLDAYIGRCQDLNALISGEIEEEDKERLKREWVLGLESHCKIGQAYFAKIRDFLGKEEKIIKVPHLEKLWIYHLQPLIEEYIGFSMNSKEVSDKLDYLKIFWIKAI</sequence>
<dbReference type="Pfam" id="PF07728">
    <property type="entry name" value="AAA_5"/>
    <property type="match status" value="1"/>
</dbReference>
<dbReference type="PANTHER" id="PTHR37291:SF1">
    <property type="entry name" value="TYPE IV METHYL-DIRECTED RESTRICTION ENZYME ECOKMCRB SUBUNIT"/>
    <property type="match status" value="1"/>
</dbReference>
<dbReference type="GO" id="GO:0016887">
    <property type="term" value="F:ATP hydrolysis activity"/>
    <property type="evidence" value="ECO:0007669"/>
    <property type="project" value="InterPro"/>
</dbReference>
<reference evidence="2 3" key="1">
    <citation type="submission" date="2018-04" db="EMBL/GenBank/DDBJ databases">
        <title>Novel Campyloabacter and Helicobacter Species and Strains.</title>
        <authorList>
            <person name="Mannion A.J."/>
            <person name="Shen Z."/>
            <person name="Fox J.G."/>
        </authorList>
    </citation>
    <scope>NUCLEOTIDE SEQUENCE [LARGE SCALE GENOMIC DNA]</scope>
    <source>
        <strain evidence="2 3">MIT 04-9366</strain>
    </source>
</reference>
<dbReference type="AlphaFoldDB" id="A0A3D8IYE4"/>
<protein>
    <recommendedName>
        <fullName evidence="1">AAA+ ATPase domain-containing protein</fullName>
    </recommendedName>
</protein>